<gene>
    <name evidence="1" type="ORF">TMI583_LOCUS48789</name>
</gene>
<feature type="non-terminal residue" evidence="1">
    <location>
        <position position="194"/>
    </location>
</feature>
<evidence type="ECO:0000313" key="2">
    <source>
        <dbReference type="Proteomes" id="UP000682733"/>
    </source>
</evidence>
<feature type="non-terminal residue" evidence="1">
    <location>
        <position position="1"/>
    </location>
</feature>
<reference evidence="1" key="1">
    <citation type="submission" date="2021-02" db="EMBL/GenBank/DDBJ databases">
        <authorList>
            <person name="Nowell W R."/>
        </authorList>
    </citation>
    <scope>NUCLEOTIDE SEQUENCE</scope>
</reference>
<dbReference type="PANTHER" id="PTHR23019:SF0">
    <property type="entry name" value="NUCLEAR PORE MEMBRANE GLYCOPROTEIN 210"/>
    <property type="match status" value="1"/>
</dbReference>
<accession>A0A8S2XYX2</accession>
<comment type="caution">
    <text evidence="1">The sequence shown here is derived from an EMBL/GenBank/DDBJ whole genome shotgun (WGS) entry which is preliminary data.</text>
</comment>
<dbReference type="AlphaFoldDB" id="A0A8S2XYX2"/>
<dbReference type="EMBL" id="CAJOBA010101878">
    <property type="protein sequence ID" value="CAF4522953.1"/>
    <property type="molecule type" value="Genomic_DNA"/>
</dbReference>
<protein>
    <submittedName>
        <fullName evidence="1">Uncharacterized protein</fullName>
    </submittedName>
</protein>
<dbReference type="InterPro" id="IPR045197">
    <property type="entry name" value="NUP210-like"/>
</dbReference>
<proteinExistence type="predicted"/>
<evidence type="ECO:0000313" key="1">
    <source>
        <dbReference type="EMBL" id="CAF4522953.1"/>
    </source>
</evidence>
<dbReference type="Proteomes" id="UP000682733">
    <property type="component" value="Unassembled WGS sequence"/>
</dbReference>
<organism evidence="1 2">
    <name type="scientific">Didymodactylos carnosus</name>
    <dbReference type="NCBI Taxonomy" id="1234261"/>
    <lineage>
        <taxon>Eukaryota</taxon>
        <taxon>Metazoa</taxon>
        <taxon>Spiralia</taxon>
        <taxon>Gnathifera</taxon>
        <taxon>Rotifera</taxon>
        <taxon>Eurotatoria</taxon>
        <taxon>Bdelloidea</taxon>
        <taxon>Philodinida</taxon>
        <taxon>Philodinidae</taxon>
        <taxon>Didymodactylos</taxon>
    </lineage>
</organism>
<sequence length="194" mass="22237">LHVDCSLSDEKLAKFKHDHGQLEHKINENDDSDISYIEIIPMKLVGNLILKCRLKSFSIDEQLNIEFVKGIEFDHENDGIKLLYMNDKLTDSHLNILGGSGYFKLTSEKENEEYIKMSVGQTNSRQIILKPIRRGNTKLIVIDQCLPLSQAELDIIVTDLYELKIFGSSRLEYNKTSLLYLQAYDSNGNHFDLG</sequence>
<dbReference type="PANTHER" id="PTHR23019">
    <property type="entry name" value="NUCLEAR PORE MEMBRANE GLYCOPROTEIN GP210-RELATED"/>
    <property type="match status" value="1"/>
</dbReference>
<name>A0A8S2XYX2_9BILA</name>